<accession>A0AAW5HV50</accession>
<proteinExistence type="predicted"/>
<dbReference type="PIRSF" id="PIRSF028408">
    <property type="entry name" value="UCP028408"/>
    <property type="match status" value="1"/>
</dbReference>
<name>A0AAW5HV50_9CORY</name>
<dbReference type="RefSeq" id="WP_071572429.1">
    <property type="nucleotide sequence ID" value="NZ_JAEUWV010000026.1"/>
</dbReference>
<sequence>MKYPPDVHKRALTFYRRNHRSWLAGEFSPLRISLSPPTAAEVSKNDGSRVREWLSTWERHWLDPETTVKRLDVYGTHTVPSAVVLSSPVVAARAAGKLKEWQRINALVDRFETTLGTHVRAPLALRLKAWKEFDDTTATQFIDTVTWINANDTSRFYERELPIRGIDSKWIAQYRSLIESLTGPLKFKQAPAMMDMRSLDPSCDLFGLHRVCCELDEVRHHQLPGSRAIIVENYQTYIALPEMPDTIAIYGQGMNAISLSRDATWLHDREVLYWGDLDSNGFYILDHVRMNLPRTRSVLMDLATARAHAAYGVEETTSKRFEPITLSDDEQATLEFLHTHADNTWLRIEQERIGFDWAQRALQQM</sequence>
<dbReference type="InterPro" id="IPR024537">
    <property type="entry name" value="DUF3322"/>
</dbReference>
<feature type="domain" description="DUF3322" evidence="2">
    <location>
        <begin position="4"/>
        <end position="181"/>
    </location>
</feature>
<dbReference type="Proteomes" id="UP001205920">
    <property type="component" value="Unassembled WGS sequence"/>
</dbReference>
<dbReference type="Pfam" id="PF09983">
    <property type="entry name" value="JetD_C"/>
    <property type="match status" value="1"/>
</dbReference>
<evidence type="ECO:0000259" key="2">
    <source>
        <dbReference type="Pfam" id="PF11795"/>
    </source>
</evidence>
<reference evidence="3 4" key="1">
    <citation type="submission" date="2021-01" db="EMBL/GenBank/DDBJ databases">
        <title>Identification and Characterization of Corynebacterium sp.</title>
        <authorList>
            <person name="Luo Q."/>
            <person name="Qu P."/>
            <person name="Chen Q."/>
        </authorList>
    </citation>
    <scope>NUCLEOTIDE SEQUENCE [LARGE SCALE GENOMIC DNA]</scope>
    <source>
        <strain evidence="3 4">MC-18</strain>
    </source>
</reference>
<gene>
    <name evidence="3" type="ORF">JMN37_10570</name>
</gene>
<dbReference type="InterPro" id="IPR024534">
    <property type="entry name" value="JetD_C"/>
</dbReference>
<comment type="caution">
    <text evidence="3">The sequence shown here is derived from an EMBL/GenBank/DDBJ whole genome shotgun (WGS) entry which is preliminary data.</text>
</comment>
<dbReference type="EMBL" id="JAEUWV010000026">
    <property type="protein sequence ID" value="MCO6395404.1"/>
    <property type="molecule type" value="Genomic_DNA"/>
</dbReference>
<dbReference type="AlphaFoldDB" id="A0AAW5HV50"/>
<protein>
    <recommendedName>
        <fullName evidence="5">DUF3322 and DUF2220 domain-containing protein</fullName>
    </recommendedName>
</protein>
<organism evidence="3 4">
    <name type="scientific">Corynebacterium lipophilum</name>
    <dbReference type="NCBI Taxonomy" id="2804918"/>
    <lineage>
        <taxon>Bacteria</taxon>
        <taxon>Bacillati</taxon>
        <taxon>Actinomycetota</taxon>
        <taxon>Actinomycetes</taxon>
        <taxon>Mycobacteriales</taxon>
        <taxon>Corynebacteriaceae</taxon>
        <taxon>Corynebacterium</taxon>
    </lineage>
</organism>
<dbReference type="Pfam" id="PF11795">
    <property type="entry name" value="DUF3322"/>
    <property type="match status" value="1"/>
</dbReference>
<keyword evidence="4" id="KW-1185">Reference proteome</keyword>
<evidence type="ECO:0000259" key="1">
    <source>
        <dbReference type="Pfam" id="PF09983"/>
    </source>
</evidence>
<dbReference type="InterPro" id="IPR014544">
    <property type="entry name" value="UCP028408"/>
</dbReference>
<evidence type="ECO:0008006" key="5">
    <source>
        <dbReference type="Google" id="ProtNLM"/>
    </source>
</evidence>
<evidence type="ECO:0000313" key="4">
    <source>
        <dbReference type="Proteomes" id="UP001205920"/>
    </source>
</evidence>
<evidence type="ECO:0000313" key="3">
    <source>
        <dbReference type="EMBL" id="MCO6395404.1"/>
    </source>
</evidence>
<feature type="domain" description="Wadjet protein JetD C-terminal" evidence="1">
    <location>
        <begin position="188"/>
        <end position="362"/>
    </location>
</feature>